<sequence length="83" mass="8920">MLGWRRFLGTCARGTRTSCGATRCRGTGGRLNLVMPPPGRDRWVPDEAGAGAGATLALSLPIMLPASSLLPNRLPPPYRTKFR</sequence>
<evidence type="ECO:0000313" key="2">
    <source>
        <dbReference type="Proteomes" id="UP000655287"/>
    </source>
</evidence>
<comment type="caution">
    <text evidence="1">The sequence shown here is derived from an EMBL/GenBank/DDBJ whole genome shotgun (WGS) entry which is preliminary data.</text>
</comment>
<protein>
    <submittedName>
        <fullName evidence="1">Uncharacterized protein</fullName>
    </submittedName>
</protein>
<reference evidence="1" key="1">
    <citation type="submission" date="2021-01" db="EMBL/GenBank/DDBJ databases">
        <title>Whole genome shotgun sequence of Sphaerisporangium rufum NBRC 109079.</title>
        <authorList>
            <person name="Komaki H."/>
            <person name="Tamura T."/>
        </authorList>
    </citation>
    <scope>NUCLEOTIDE SEQUENCE</scope>
    <source>
        <strain evidence="1">NBRC 109079</strain>
    </source>
</reference>
<proteinExistence type="predicted"/>
<evidence type="ECO:0000313" key="1">
    <source>
        <dbReference type="EMBL" id="GII79433.1"/>
    </source>
</evidence>
<keyword evidence="2" id="KW-1185">Reference proteome</keyword>
<dbReference type="Proteomes" id="UP000655287">
    <property type="component" value="Unassembled WGS sequence"/>
</dbReference>
<dbReference type="EMBL" id="BOOU01000058">
    <property type="protein sequence ID" value="GII79433.1"/>
    <property type="molecule type" value="Genomic_DNA"/>
</dbReference>
<name>A0A919R5D6_9ACTN</name>
<organism evidence="1 2">
    <name type="scientific">Sphaerisporangium rufum</name>
    <dbReference type="NCBI Taxonomy" id="1381558"/>
    <lineage>
        <taxon>Bacteria</taxon>
        <taxon>Bacillati</taxon>
        <taxon>Actinomycetota</taxon>
        <taxon>Actinomycetes</taxon>
        <taxon>Streptosporangiales</taxon>
        <taxon>Streptosporangiaceae</taxon>
        <taxon>Sphaerisporangium</taxon>
    </lineage>
</organism>
<gene>
    <name evidence="1" type="ORF">Sru01_44150</name>
</gene>
<dbReference type="AlphaFoldDB" id="A0A919R5D6"/>
<accession>A0A919R5D6</accession>